<keyword evidence="2" id="KW-1185">Reference proteome</keyword>
<protein>
    <submittedName>
        <fullName evidence="1">Uncharacterized protein</fullName>
    </submittedName>
</protein>
<dbReference type="EMBL" id="JANQDX010000013">
    <property type="protein sequence ID" value="KAL0914025.1"/>
    <property type="molecule type" value="Genomic_DNA"/>
</dbReference>
<accession>A0ABD0UN14</accession>
<sequence length="100" mass="10941">MHSPLLQAGLASDNLEARSISKKVEHVESLNSIGTVNGDREFAGRVISPPLKDTELASLTILESRNSCSSLSGPPIFLSMTVRRELSDEEQHEKSEKTVH</sequence>
<evidence type="ECO:0000313" key="1">
    <source>
        <dbReference type="EMBL" id="KAL0914025.1"/>
    </source>
</evidence>
<evidence type="ECO:0000313" key="2">
    <source>
        <dbReference type="Proteomes" id="UP001552299"/>
    </source>
</evidence>
<gene>
    <name evidence="1" type="ORF">M5K25_017522</name>
</gene>
<organism evidence="1 2">
    <name type="scientific">Dendrobium thyrsiflorum</name>
    <name type="common">Pinecone-like raceme dendrobium</name>
    <name type="synonym">Orchid</name>
    <dbReference type="NCBI Taxonomy" id="117978"/>
    <lineage>
        <taxon>Eukaryota</taxon>
        <taxon>Viridiplantae</taxon>
        <taxon>Streptophyta</taxon>
        <taxon>Embryophyta</taxon>
        <taxon>Tracheophyta</taxon>
        <taxon>Spermatophyta</taxon>
        <taxon>Magnoliopsida</taxon>
        <taxon>Liliopsida</taxon>
        <taxon>Asparagales</taxon>
        <taxon>Orchidaceae</taxon>
        <taxon>Epidendroideae</taxon>
        <taxon>Malaxideae</taxon>
        <taxon>Dendrobiinae</taxon>
        <taxon>Dendrobium</taxon>
    </lineage>
</organism>
<reference evidence="1 2" key="1">
    <citation type="journal article" date="2024" name="Plant Biotechnol. J.">
        <title>Dendrobium thyrsiflorum genome and its molecular insights into genes involved in important horticultural traits.</title>
        <authorList>
            <person name="Chen B."/>
            <person name="Wang J.Y."/>
            <person name="Zheng P.J."/>
            <person name="Li K.L."/>
            <person name="Liang Y.M."/>
            <person name="Chen X.F."/>
            <person name="Zhang C."/>
            <person name="Zhao X."/>
            <person name="He X."/>
            <person name="Zhang G.Q."/>
            <person name="Liu Z.J."/>
            <person name="Xu Q."/>
        </authorList>
    </citation>
    <scope>NUCLEOTIDE SEQUENCE [LARGE SCALE GENOMIC DNA]</scope>
    <source>
        <strain evidence="1">GZMU011</strain>
    </source>
</reference>
<proteinExistence type="predicted"/>
<comment type="caution">
    <text evidence="1">The sequence shown here is derived from an EMBL/GenBank/DDBJ whole genome shotgun (WGS) entry which is preliminary data.</text>
</comment>
<name>A0ABD0UN14_DENTH</name>
<dbReference type="Proteomes" id="UP001552299">
    <property type="component" value="Unassembled WGS sequence"/>
</dbReference>
<dbReference type="AlphaFoldDB" id="A0ABD0UN14"/>